<dbReference type="EMBL" id="JBHSBU010000002">
    <property type="protein sequence ID" value="MFC4161732.1"/>
    <property type="molecule type" value="Genomic_DNA"/>
</dbReference>
<accession>A0ABV8MTW6</accession>
<dbReference type="InterPro" id="IPR017748">
    <property type="entry name" value="TagF"/>
</dbReference>
<dbReference type="Proteomes" id="UP001595791">
    <property type="component" value="Unassembled WGS sequence"/>
</dbReference>
<reference evidence="2" key="1">
    <citation type="journal article" date="2019" name="Int. J. Syst. Evol. Microbiol.">
        <title>The Global Catalogue of Microorganisms (GCM) 10K type strain sequencing project: providing services to taxonomists for standard genome sequencing and annotation.</title>
        <authorList>
            <consortium name="The Broad Institute Genomics Platform"/>
            <consortium name="The Broad Institute Genome Sequencing Center for Infectious Disease"/>
            <person name="Wu L."/>
            <person name="Ma J."/>
        </authorList>
    </citation>
    <scope>NUCLEOTIDE SEQUENCE [LARGE SCALE GENOMIC DNA]</scope>
    <source>
        <strain evidence="2">LMG 29894</strain>
    </source>
</reference>
<dbReference type="NCBIfam" id="TIGR03373">
    <property type="entry name" value="VI_minor_4"/>
    <property type="match status" value="1"/>
</dbReference>
<protein>
    <submittedName>
        <fullName evidence="1">Type VI secretion system-associated protein TagF</fullName>
    </submittedName>
</protein>
<evidence type="ECO:0000313" key="2">
    <source>
        <dbReference type="Proteomes" id="UP001595791"/>
    </source>
</evidence>
<organism evidence="1 2">
    <name type="scientific">Chitinimonas lacunae</name>
    <dbReference type="NCBI Taxonomy" id="1963018"/>
    <lineage>
        <taxon>Bacteria</taxon>
        <taxon>Pseudomonadati</taxon>
        <taxon>Pseudomonadota</taxon>
        <taxon>Betaproteobacteria</taxon>
        <taxon>Neisseriales</taxon>
        <taxon>Chitinibacteraceae</taxon>
        <taxon>Chitinimonas</taxon>
    </lineage>
</organism>
<dbReference type="Gene3D" id="3.40.1730.10">
    <property type="entry name" value="pa0076 domain"/>
    <property type="match status" value="1"/>
</dbReference>
<dbReference type="RefSeq" id="WP_378168186.1">
    <property type="nucleotide sequence ID" value="NZ_JBHSBU010000002.1"/>
</dbReference>
<proteinExistence type="predicted"/>
<dbReference type="Pfam" id="PF09867">
    <property type="entry name" value="TagF_N"/>
    <property type="match status" value="1"/>
</dbReference>
<name>A0ABV8MTW6_9NEIS</name>
<sequence>MHDLPVAGWYGKIPALSDFASRRLDPAFVSGWDSWLRASLLASRERLGQSWLERYLTARVWRFLITPGVLGPHAAMGVMMPSVDGVGRYYPFAICAQLSTPWVSRLTRADSLAWFDQIESVALAALAKNLSPELIDEALARIPVPRGLPDDSQLDDSVARLVDGWHLRPDSTGMVRLNGGRTLNDALLCLGRANFSRLVEGKTLWWTGASEGIPPMLVRYDSMPPPHSFAHFLQPGS</sequence>
<evidence type="ECO:0000313" key="1">
    <source>
        <dbReference type="EMBL" id="MFC4161732.1"/>
    </source>
</evidence>
<keyword evidence="2" id="KW-1185">Reference proteome</keyword>
<gene>
    <name evidence="1" type="primary">tagF</name>
    <name evidence="1" type="ORF">ACFOW7_20560</name>
</gene>
<dbReference type="InterPro" id="IPR038225">
    <property type="entry name" value="TagF_sf"/>
</dbReference>
<comment type="caution">
    <text evidence="1">The sequence shown here is derived from an EMBL/GenBank/DDBJ whole genome shotgun (WGS) entry which is preliminary data.</text>
</comment>
<dbReference type="PIRSF" id="PIRSF029287">
    <property type="entry name" value="UCP029287"/>
    <property type="match status" value="1"/>
</dbReference>